<dbReference type="Pfam" id="PF09186">
    <property type="entry name" value="DUF1949"/>
    <property type="match status" value="1"/>
</dbReference>
<comment type="similarity">
    <text evidence="1">Belongs to the IMPACT family.</text>
</comment>
<dbReference type="SUPFAM" id="SSF54211">
    <property type="entry name" value="Ribosomal protein S5 domain 2-like"/>
    <property type="match status" value="1"/>
</dbReference>
<protein>
    <submittedName>
        <fullName evidence="4">YigZ family protein</fullName>
    </submittedName>
</protein>
<dbReference type="Proteomes" id="UP000746471">
    <property type="component" value="Unassembled WGS sequence"/>
</dbReference>
<dbReference type="Gene3D" id="3.30.230.30">
    <property type="entry name" value="Impact, N-terminal domain"/>
    <property type="match status" value="1"/>
</dbReference>
<feature type="domain" description="Impact N-terminal" evidence="2">
    <location>
        <begin position="18"/>
        <end position="123"/>
    </location>
</feature>
<dbReference type="InterPro" id="IPR020569">
    <property type="entry name" value="UPF0029_Impact_CS"/>
</dbReference>
<evidence type="ECO:0000259" key="3">
    <source>
        <dbReference type="Pfam" id="PF09186"/>
    </source>
</evidence>
<dbReference type="SUPFAM" id="SSF54980">
    <property type="entry name" value="EF-G C-terminal domain-like"/>
    <property type="match status" value="1"/>
</dbReference>
<dbReference type="InterPro" id="IPR001498">
    <property type="entry name" value="Impact_N"/>
</dbReference>
<sequence length="216" mass="24312">MKNYKTVGAEEAFEITIQKSRFIGHVCPVATEAEANDFIERIRKKHWHATHNVPIFLIGADYAVQRYSDDGEPSGTAGIPVMEMLKKEGITDICLVITRYFGGIKLGTGGLVRAYTDSAKAVLESVGVIEKRVYQSVDMVFDYTLHGKIQNYCMNQAPVIVADTSFSDRVCMQLRIEPESYDQVIAQIIDMTANKVEMGEPEQMYLTFKENQLIEI</sequence>
<organism evidence="4 5">
    <name type="scientific">Fusibacter paucivorans</name>
    <dbReference type="NCBI Taxonomy" id="76009"/>
    <lineage>
        <taxon>Bacteria</taxon>
        <taxon>Bacillati</taxon>
        <taxon>Bacillota</taxon>
        <taxon>Clostridia</taxon>
        <taxon>Eubacteriales</taxon>
        <taxon>Eubacteriales Family XII. Incertae Sedis</taxon>
        <taxon>Fusibacter</taxon>
    </lineage>
</organism>
<dbReference type="InterPro" id="IPR023582">
    <property type="entry name" value="Impact"/>
</dbReference>
<dbReference type="InterPro" id="IPR036956">
    <property type="entry name" value="Impact_N_sf"/>
</dbReference>
<dbReference type="PANTHER" id="PTHR16301">
    <property type="entry name" value="IMPACT-RELATED"/>
    <property type="match status" value="1"/>
</dbReference>
<name>A0ABS5PTY4_9FIRM</name>
<dbReference type="NCBIfam" id="TIGR00257">
    <property type="entry name" value="IMPACT_YIGZ"/>
    <property type="match status" value="1"/>
</dbReference>
<dbReference type="InterPro" id="IPR015269">
    <property type="entry name" value="UPF0029_Impact_C"/>
</dbReference>
<comment type="caution">
    <text evidence="4">The sequence shown here is derived from an EMBL/GenBank/DDBJ whole genome shotgun (WGS) entry which is preliminary data.</text>
</comment>
<keyword evidence="5" id="KW-1185">Reference proteome</keyword>
<gene>
    <name evidence="4" type="ORF">KHM83_17805</name>
</gene>
<dbReference type="Pfam" id="PF01205">
    <property type="entry name" value="Impact_N"/>
    <property type="match status" value="1"/>
</dbReference>
<evidence type="ECO:0000256" key="1">
    <source>
        <dbReference type="ARBA" id="ARBA00007665"/>
    </source>
</evidence>
<dbReference type="PANTHER" id="PTHR16301:SF20">
    <property type="entry name" value="IMPACT FAMILY MEMBER YIGZ"/>
    <property type="match status" value="1"/>
</dbReference>
<evidence type="ECO:0000259" key="2">
    <source>
        <dbReference type="Pfam" id="PF01205"/>
    </source>
</evidence>
<dbReference type="InterPro" id="IPR020568">
    <property type="entry name" value="Ribosomal_Su5_D2-typ_SF"/>
</dbReference>
<dbReference type="InterPro" id="IPR035647">
    <property type="entry name" value="EFG_III/V"/>
</dbReference>
<feature type="domain" description="UPF0029" evidence="3">
    <location>
        <begin position="140"/>
        <end position="194"/>
    </location>
</feature>
<accession>A0ABS5PTY4</accession>
<proteinExistence type="inferred from homology"/>
<dbReference type="EMBL" id="JAHBCL010000044">
    <property type="protein sequence ID" value="MBS7528543.1"/>
    <property type="molecule type" value="Genomic_DNA"/>
</dbReference>
<dbReference type="RefSeq" id="WP_213238401.1">
    <property type="nucleotide sequence ID" value="NZ_JAHBCL010000044.1"/>
</dbReference>
<reference evidence="4 5" key="1">
    <citation type="submission" date="2021-05" db="EMBL/GenBank/DDBJ databases">
        <title>Fusibacter ferrireducens sp. nov., an anaerobic, sulfur- and Fe-reducing bacterium isolated from the mangrove sediment.</title>
        <authorList>
            <person name="Qiu D."/>
        </authorList>
    </citation>
    <scope>NUCLEOTIDE SEQUENCE [LARGE SCALE GENOMIC DNA]</scope>
    <source>
        <strain evidence="4 5">DSM 12116</strain>
    </source>
</reference>
<evidence type="ECO:0000313" key="5">
    <source>
        <dbReference type="Proteomes" id="UP000746471"/>
    </source>
</evidence>
<evidence type="ECO:0000313" key="4">
    <source>
        <dbReference type="EMBL" id="MBS7528543.1"/>
    </source>
</evidence>
<dbReference type="PROSITE" id="PS00910">
    <property type="entry name" value="UPF0029"/>
    <property type="match status" value="1"/>
</dbReference>
<dbReference type="InterPro" id="IPR015796">
    <property type="entry name" value="Impact_YigZ-like"/>
</dbReference>